<name>A0A4V6N3A8_9ACTN</name>
<dbReference type="Gene3D" id="3.40.50.720">
    <property type="entry name" value="NAD(P)-binding Rossmann-like Domain"/>
    <property type="match status" value="1"/>
</dbReference>
<evidence type="ECO:0000313" key="2">
    <source>
        <dbReference type="EMBL" id="TCB97265.1"/>
    </source>
</evidence>
<dbReference type="OrthoDB" id="2860165at2"/>
<proteinExistence type="predicted"/>
<dbReference type="InterPro" id="IPR052228">
    <property type="entry name" value="Sec_Metab_Biosynth_Oxidored"/>
</dbReference>
<reference evidence="2 3" key="1">
    <citation type="submission" date="2019-02" db="EMBL/GenBank/DDBJ databases">
        <title>Jishengella sp. nov., isolated from a root of Zingiber montanum.</title>
        <authorList>
            <person name="Kuncharoen N."/>
            <person name="Kudo T."/>
            <person name="Masahiro Y."/>
            <person name="Ohkuma M."/>
            <person name="Tanasupawat S."/>
        </authorList>
    </citation>
    <scope>NUCLEOTIDE SEQUENCE [LARGE SCALE GENOMIC DNA]</scope>
    <source>
        <strain evidence="2 3">PLAI 1-1</strain>
    </source>
</reference>
<dbReference type="SUPFAM" id="SSF51735">
    <property type="entry name" value="NAD(P)-binding Rossmann-fold domains"/>
    <property type="match status" value="1"/>
</dbReference>
<dbReference type="Proteomes" id="UP000292274">
    <property type="component" value="Unassembled WGS sequence"/>
</dbReference>
<gene>
    <name evidence="2" type="ORF">E0H26_13445</name>
</gene>
<evidence type="ECO:0000256" key="1">
    <source>
        <dbReference type="ARBA" id="ARBA00023002"/>
    </source>
</evidence>
<organism evidence="2 3">
    <name type="scientific">Micromonospora zingiberis</name>
    <dbReference type="NCBI Taxonomy" id="2053011"/>
    <lineage>
        <taxon>Bacteria</taxon>
        <taxon>Bacillati</taxon>
        <taxon>Actinomycetota</taxon>
        <taxon>Actinomycetes</taxon>
        <taxon>Micromonosporales</taxon>
        <taxon>Micromonosporaceae</taxon>
        <taxon>Micromonospora</taxon>
    </lineage>
</organism>
<evidence type="ECO:0000313" key="3">
    <source>
        <dbReference type="Proteomes" id="UP000292274"/>
    </source>
</evidence>
<dbReference type="PANTHER" id="PTHR47534:SF3">
    <property type="entry name" value="ALCOHOL DEHYDROGENASE-LIKE C-TERMINAL DOMAIN-CONTAINING PROTEIN"/>
    <property type="match status" value="1"/>
</dbReference>
<dbReference type="AlphaFoldDB" id="A0A4V6N3A8"/>
<keyword evidence="1" id="KW-0560">Oxidoreductase</keyword>
<comment type="caution">
    <text evidence="2">The sequence shown here is derived from an EMBL/GenBank/DDBJ whole genome shotgun (WGS) entry which is preliminary data.</text>
</comment>
<dbReference type="GO" id="GO:0016491">
    <property type="term" value="F:oxidoreductase activity"/>
    <property type="evidence" value="ECO:0007669"/>
    <property type="project" value="UniProtKB-KW"/>
</dbReference>
<dbReference type="InterPro" id="IPR036291">
    <property type="entry name" value="NAD(P)-bd_dom_sf"/>
</dbReference>
<keyword evidence="3" id="KW-1185">Reference proteome</keyword>
<dbReference type="PANTHER" id="PTHR47534">
    <property type="entry name" value="YALI0E05731P"/>
    <property type="match status" value="1"/>
</dbReference>
<dbReference type="InterPro" id="IPR002347">
    <property type="entry name" value="SDR_fam"/>
</dbReference>
<protein>
    <submittedName>
        <fullName evidence="2">SDR family NAD(P)-dependent oxidoreductase</fullName>
    </submittedName>
</protein>
<accession>A0A4V6N3A8</accession>
<sequence>MNPYGRCASTAISNTLHLSPVRRSTSVAVHKDRSCAVTGTDRSGDIDVPSFAVLTVSRRSSVPASGRGRPVRTLVITGGTQGIGRALALHYLSRGDQVIAVGTNQVKGEALLTEADRLSAGDRCSFLSADLSSPTMTIRLADRLRTEHPRIDALVFGAFRYQTKRQETAEGIERTLALYVLSRYLLAEELRTTLERAPHPVIVNLCGTGSRAGRLRWDDLQLRRRYRPFAATMQGARANDLLGVAFTVEHPDSPVRYVLHNPLFVNTGLAEPFRQPTRTAVSIIAKLFAAPVDRAIQPIVERIDTPPEPALSAFQARRPIDVTGPGFDPGAARRLTITLRNLTINGAAA</sequence>
<dbReference type="Pfam" id="PF00106">
    <property type="entry name" value="adh_short"/>
    <property type="match status" value="1"/>
</dbReference>
<dbReference type="EMBL" id="SJJR01000007">
    <property type="protein sequence ID" value="TCB97265.1"/>
    <property type="molecule type" value="Genomic_DNA"/>
</dbReference>